<dbReference type="EMBL" id="KZ992456">
    <property type="protein sequence ID" value="RKP10370.1"/>
    <property type="molecule type" value="Genomic_DNA"/>
</dbReference>
<feature type="transmembrane region" description="Helical" evidence="2">
    <location>
        <begin position="219"/>
        <end position="241"/>
    </location>
</feature>
<feature type="region of interest" description="Disordered" evidence="1">
    <location>
        <begin position="360"/>
        <end position="411"/>
    </location>
</feature>
<organism evidence="4 5">
    <name type="scientific">Thamnocephalis sphaerospora</name>
    <dbReference type="NCBI Taxonomy" id="78915"/>
    <lineage>
        <taxon>Eukaryota</taxon>
        <taxon>Fungi</taxon>
        <taxon>Fungi incertae sedis</taxon>
        <taxon>Zoopagomycota</taxon>
        <taxon>Zoopagomycotina</taxon>
        <taxon>Zoopagomycetes</taxon>
        <taxon>Zoopagales</taxon>
        <taxon>Sigmoideomycetaceae</taxon>
        <taxon>Thamnocephalis</taxon>
    </lineage>
</organism>
<keyword evidence="3" id="KW-0732">Signal</keyword>
<keyword evidence="2" id="KW-1133">Transmembrane helix</keyword>
<keyword evidence="5" id="KW-1185">Reference proteome</keyword>
<feature type="compositionally biased region" description="Polar residues" evidence="1">
    <location>
        <begin position="184"/>
        <end position="204"/>
    </location>
</feature>
<protein>
    <submittedName>
        <fullName evidence="4">Uncharacterized protein</fullName>
    </submittedName>
</protein>
<proteinExistence type="predicted"/>
<feature type="signal peptide" evidence="3">
    <location>
        <begin position="1"/>
        <end position="19"/>
    </location>
</feature>
<keyword evidence="2" id="KW-0472">Membrane</keyword>
<feature type="compositionally biased region" description="Polar residues" evidence="1">
    <location>
        <begin position="367"/>
        <end position="383"/>
    </location>
</feature>
<feature type="region of interest" description="Disordered" evidence="1">
    <location>
        <begin position="182"/>
        <end position="213"/>
    </location>
</feature>
<evidence type="ECO:0000313" key="4">
    <source>
        <dbReference type="EMBL" id="RKP10370.1"/>
    </source>
</evidence>
<gene>
    <name evidence="4" type="ORF">THASP1DRAFT_21918</name>
</gene>
<feature type="chain" id="PRO_5020792800" evidence="3">
    <location>
        <begin position="20"/>
        <end position="411"/>
    </location>
</feature>
<sequence length="411" mass="44983">MTLVAVAFTVLLVLTPASALPQQPSGQSSSPPASLRPAGKGALMRYGVRWLDQNTKFFGATFNVSLADAVRQDNWSLFFQFNSEDVSVMEYWGSWRMKQYTAGRYQILPDDMVPDASGMMYFSFNGFYRDAASARGLESLLIKTASVDLNNGQTVIDLSTADGSLASVPVSTQIPNQPFGRFLRSNTSGNMRQIGNTSAENSRASGDKKKHEKEEGSMLGLYITVGMIGAFVLVVGMATMARLRSRKRYRETKHQRDAMRRMEVSEVMLDYDAGATAPVTAARPRHEDLLQHPPQSARYSRAPPILRHTGPTPPAKTAPIATPTLPPYGLIDEYLPSPNADRSLLLSPNMPSYERCTVLGQPPPRKGSNQSSGHLGATTTSTIDGFGASFLGHQDANNQQRSFVSRTTNHR</sequence>
<evidence type="ECO:0000313" key="5">
    <source>
        <dbReference type="Proteomes" id="UP000271241"/>
    </source>
</evidence>
<dbReference type="Proteomes" id="UP000271241">
    <property type="component" value="Unassembled WGS sequence"/>
</dbReference>
<evidence type="ECO:0000256" key="3">
    <source>
        <dbReference type="SAM" id="SignalP"/>
    </source>
</evidence>
<reference evidence="5" key="1">
    <citation type="journal article" date="2018" name="Nat. Microbiol.">
        <title>Leveraging single-cell genomics to expand the fungal tree of life.</title>
        <authorList>
            <person name="Ahrendt S.R."/>
            <person name="Quandt C.A."/>
            <person name="Ciobanu D."/>
            <person name="Clum A."/>
            <person name="Salamov A."/>
            <person name="Andreopoulos B."/>
            <person name="Cheng J.F."/>
            <person name="Woyke T."/>
            <person name="Pelin A."/>
            <person name="Henrissat B."/>
            <person name="Reynolds N.K."/>
            <person name="Benny G.L."/>
            <person name="Smith M.E."/>
            <person name="James T.Y."/>
            <person name="Grigoriev I.V."/>
        </authorList>
    </citation>
    <scope>NUCLEOTIDE SEQUENCE [LARGE SCALE GENOMIC DNA]</scope>
    <source>
        <strain evidence="5">RSA 1356</strain>
    </source>
</reference>
<accession>A0A4P9XY72</accession>
<name>A0A4P9XY72_9FUNG</name>
<dbReference type="OrthoDB" id="10423841at2759"/>
<feature type="compositionally biased region" description="Polar residues" evidence="1">
    <location>
        <begin position="395"/>
        <end position="411"/>
    </location>
</feature>
<dbReference type="AlphaFoldDB" id="A0A4P9XY72"/>
<evidence type="ECO:0000256" key="2">
    <source>
        <dbReference type="SAM" id="Phobius"/>
    </source>
</evidence>
<evidence type="ECO:0000256" key="1">
    <source>
        <dbReference type="SAM" id="MobiDB-lite"/>
    </source>
</evidence>
<keyword evidence="2" id="KW-0812">Transmembrane</keyword>